<proteinExistence type="predicted"/>
<dbReference type="EMBL" id="JXIQ01000035">
    <property type="protein sequence ID" value="KIY22848.1"/>
    <property type="molecule type" value="Genomic_DNA"/>
</dbReference>
<evidence type="ECO:0008006" key="3">
    <source>
        <dbReference type="Google" id="ProtNLM"/>
    </source>
</evidence>
<reference evidence="1 2" key="1">
    <citation type="submission" date="2015-01" db="EMBL/GenBank/DDBJ databases">
        <title>Draft genome sequences of the supercritical CO2 tolerant bacteria Bacillus subterraneus MITOT1 and Bacillus cereus MIT0214.</title>
        <authorList>
            <person name="Peet K.C."/>
            <person name="Thompson J.R."/>
        </authorList>
    </citation>
    <scope>NUCLEOTIDE SEQUENCE [LARGE SCALE GENOMIC DNA]</scope>
    <source>
        <strain evidence="1 2">MITOT1</strain>
    </source>
</reference>
<keyword evidence="2" id="KW-1185">Reference proteome</keyword>
<accession>A0A0D6ZE38</accession>
<dbReference type="Pfam" id="PF14907">
    <property type="entry name" value="NTP_transf_5"/>
    <property type="match status" value="1"/>
</dbReference>
<protein>
    <recommendedName>
        <fullName evidence="3">Nucleotidyltransferase family protein</fullName>
    </recommendedName>
</protein>
<gene>
    <name evidence="1" type="ORF">UB32_06220</name>
</gene>
<dbReference type="PATRIC" id="fig|285983.3.peg.3798"/>
<evidence type="ECO:0000313" key="2">
    <source>
        <dbReference type="Proteomes" id="UP000032512"/>
    </source>
</evidence>
<dbReference type="InterPro" id="IPR039498">
    <property type="entry name" value="NTP_transf_5"/>
</dbReference>
<dbReference type="Proteomes" id="UP000032512">
    <property type="component" value="Unassembled WGS sequence"/>
</dbReference>
<evidence type="ECO:0000313" key="1">
    <source>
        <dbReference type="EMBL" id="KIY22848.1"/>
    </source>
</evidence>
<comment type="caution">
    <text evidence="1">The sequence shown here is derived from an EMBL/GenBank/DDBJ whole genome shotgun (WGS) entry which is preliminary data.</text>
</comment>
<name>A0A0D6ZE38_9BACI</name>
<dbReference type="OrthoDB" id="2659434at2"/>
<dbReference type="AlphaFoldDB" id="A0A0D6ZE38"/>
<dbReference type="RefSeq" id="WP_052806969.1">
    <property type="nucleotide sequence ID" value="NZ_JXIQ01000035.1"/>
</dbReference>
<organism evidence="1 2">
    <name type="scientific">Mesobacillus subterraneus</name>
    <dbReference type="NCBI Taxonomy" id="285983"/>
    <lineage>
        <taxon>Bacteria</taxon>
        <taxon>Bacillati</taxon>
        <taxon>Bacillota</taxon>
        <taxon>Bacilli</taxon>
        <taxon>Bacillales</taxon>
        <taxon>Bacillaceae</taxon>
        <taxon>Mesobacillus</taxon>
    </lineage>
</organism>
<sequence length="332" mass="39045">MTNQLVAALYTKETGLPKEEAYYKQLLLDRQFTSIAPQIYHSLKEKGRLEQVPDFFSHYLKGQYDQTMQLNFFVKHETTQLLDAFEERGMEVIPLKGVCFAEDYFGSLGARKTSDIDLLVKHGHIDAAVKLANQLGFTGEEAKIPGHFHYSYSKKLPWSEIPLVVELHWDLLKESTAQLAIEEFWQASEPLGQYSSVKKLSSLHVFYMIVLHGWRHNLDSRKYYLDIIQLLHFLQDDLDFDQLINMSEMHKTRKRLVRTLSAVYQEFPFLHQLKPFPYQSSRKYLEFTSKQDGSNFYKKYTDYVDYQFFSYDTPSDTMKEIMAILFPSRKKC</sequence>